<proteinExistence type="predicted"/>
<dbReference type="EMBL" id="PVNK01000243">
    <property type="protein sequence ID" value="PRP91373.1"/>
    <property type="molecule type" value="Genomic_DNA"/>
</dbReference>
<keyword evidence="3" id="KW-1185">Reference proteome</keyword>
<reference evidence="2 3" key="1">
    <citation type="submission" date="2018-03" db="EMBL/GenBank/DDBJ databases">
        <title>Draft Genome Sequences of the Obligatory Marine Myxobacteria Enhygromyxa salina SWB005.</title>
        <authorList>
            <person name="Poehlein A."/>
            <person name="Moghaddam J.A."/>
            <person name="Harms H."/>
            <person name="Alanjari M."/>
            <person name="Koenig G.M."/>
            <person name="Daniel R."/>
            <person name="Schaeberle T.F."/>
        </authorList>
    </citation>
    <scope>NUCLEOTIDE SEQUENCE [LARGE SCALE GENOMIC DNA]</scope>
    <source>
        <strain evidence="2 3">SWB005</strain>
    </source>
</reference>
<dbReference type="Pfam" id="PF13761">
    <property type="entry name" value="DUF4166"/>
    <property type="match status" value="1"/>
</dbReference>
<dbReference type="InterPro" id="IPR025311">
    <property type="entry name" value="DUF4166"/>
</dbReference>
<evidence type="ECO:0000313" key="3">
    <source>
        <dbReference type="Proteomes" id="UP000237968"/>
    </source>
</evidence>
<name>A0A2S9XES9_9BACT</name>
<comment type="caution">
    <text evidence="2">The sequence shown here is derived from an EMBL/GenBank/DDBJ whole genome shotgun (WGS) entry which is preliminary data.</text>
</comment>
<feature type="domain" description="DUF4166" evidence="1">
    <location>
        <begin position="19"/>
        <end position="178"/>
    </location>
</feature>
<dbReference type="AlphaFoldDB" id="A0A2S9XES9"/>
<protein>
    <recommendedName>
        <fullName evidence="1">DUF4166 domain-containing protein</fullName>
    </recommendedName>
</protein>
<organism evidence="2 3">
    <name type="scientific">Enhygromyxa salina</name>
    <dbReference type="NCBI Taxonomy" id="215803"/>
    <lineage>
        <taxon>Bacteria</taxon>
        <taxon>Pseudomonadati</taxon>
        <taxon>Myxococcota</taxon>
        <taxon>Polyangia</taxon>
        <taxon>Nannocystales</taxon>
        <taxon>Nannocystaceae</taxon>
        <taxon>Enhygromyxa</taxon>
    </lineage>
</organism>
<accession>A0A2S9XES9</accession>
<gene>
    <name evidence="2" type="ORF">ENSA5_55840</name>
</gene>
<evidence type="ECO:0000313" key="2">
    <source>
        <dbReference type="EMBL" id="PRP91373.1"/>
    </source>
</evidence>
<dbReference type="RefSeq" id="WP_181198232.1">
    <property type="nucleotide sequence ID" value="NZ_PVNK01000243.1"/>
</dbReference>
<evidence type="ECO:0000259" key="1">
    <source>
        <dbReference type="Pfam" id="PF13761"/>
    </source>
</evidence>
<dbReference type="Proteomes" id="UP000237968">
    <property type="component" value="Unassembled WGS sequence"/>
</dbReference>
<sequence>MAPRPTLYEAVLGEGFAALPATLRHFHGRPAGGEARGTVRVSRGRGLLARLAAWLMRAPAPGEGVAVVLAVAVERDREVWMRSFAGQPMVTRQWRVGPDLVEAVGPSRLHFELHADAEGMVFEQRRCTLLGLPVPRVLAPRVCARALVGASTPADAWELHVSVALPLVGVVVEYSGTMIAEPPDDLDHLDYLDHLDHLDH</sequence>